<dbReference type="SUPFAM" id="SSF56784">
    <property type="entry name" value="HAD-like"/>
    <property type="match status" value="1"/>
</dbReference>
<feature type="binding site" evidence="4">
    <location>
        <position position="16"/>
    </location>
    <ligand>
        <name>Mg(2+)</name>
        <dbReference type="ChEBI" id="CHEBI:18420"/>
    </ligand>
</feature>
<dbReference type="InterPro" id="IPR036412">
    <property type="entry name" value="HAD-like_sf"/>
</dbReference>
<accession>A0A7V3YLF9</accession>
<name>A0A7V3YLF9_9BACT</name>
<dbReference type="PANTHER" id="PTHR19288">
    <property type="entry name" value="4-NITROPHENYLPHOSPHATASE-RELATED"/>
    <property type="match status" value="1"/>
</dbReference>
<comment type="caution">
    <text evidence="5">The sequence shown here is derived from an EMBL/GenBank/DDBJ whole genome shotgun (WGS) entry which is preliminary data.</text>
</comment>
<keyword evidence="4" id="KW-0460">Magnesium</keyword>
<evidence type="ECO:0000256" key="4">
    <source>
        <dbReference type="PIRSR" id="PIRSR000915-3"/>
    </source>
</evidence>
<feature type="binding site" evidence="4">
    <location>
        <position position="18"/>
    </location>
    <ligand>
        <name>Mg(2+)</name>
        <dbReference type="ChEBI" id="CHEBI:18420"/>
    </ligand>
</feature>
<feature type="binding site" evidence="3">
    <location>
        <begin position="49"/>
        <end position="51"/>
    </location>
    <ligand>
        <name>substrate</name>
    </ligand>
</feature>
<organism evidence="5">
    <name type="scientific">Candidatus Caldatribacterium californiense</name>
    <dbReference type="NCBI Taxonomy" id="1454726"/>
    <lineage>
        <taxon>Bacteria</taxon>
        <taxon>Pseudomonadati</taxon>
        <taxon>Atribacterota</taxon>
        <taxon>Atribacteria</taxon>
        <taxon>Atribacterales</taxon>
        <taxon>Candidatus Caldatribacteriaceae</taxon>
        <taxon>Candidatus Caldatribacterium</taxon>
    </lineage>
</organism>
<comment type="similarity">
    <text evidence="1">Belongs to the HAD-like hydrolase superfamily.</text>
</comment>
<dbReference type="AlphaFoldDB" id="A0A7V3YLF9"/>
<keyword evidence="4" id="KW-0479">Metal-binding</keyword>
<reference evidence="5" key="1">
    <citation type="journal article" date="2020" name="mSystems">
        <title>Genome- and Community-Level Interaction Insights into Carbon Utilization and Element Cycling Functions of Hydrothermarchaeota in Hydrothermal Sediment.</title>
        <authorList>
            <person name="Zhou Z."/>
            <person name="Liu Y."/>
            <person name="Xu W."/>
            <person name="Pan J."/>
            <person name="Luo Z.H."/>
            <person name="Li M."/>
        </authorList>
    </citation>
    <scope>NUCLEOTIDE SEQUENCE [LARGE SCALE GENOMIC DNA]</scope>
    <source>
        <strain evidence="5">SpSt-716</strain>
    </source>
</reference>
<feature type="binding site" evidence="3">
    <location>
        <position position="191"/>
    </location>
    <ligand>
        <name>substrate</name>
    </ligand>
</feature>
<keyword evidence="5" id="KW-0378">Hydrolase</keyword>
<comment type="cofactor">
    <cofactor evidence="4">
        <name>Mg(2+)</name>
        <dbReference type="ChEBI" id="CHEBI:18420"/>
    </cofactor>
    <text evidence="4">Divalent metal ions. Mg(2+) is the most effective.</text>
</comment>
<evidence type="ECO:0000256" key="2">
    <source>
        <dbReference type="PIRSR" id="PIRSR000915-1"/>
    </source>
</evidence>
<dbReference type="NCBIfam" id="TIGR01460">
    <property type="entry name" value="HAD-SF-IIA"/>
    <property type="match status" value="1"/>
</dbReference>
<feature type="active site" description="Nucleophile" evidence="2">
    <location>
        <position position="16"/>
    </location>
</feature>
<dbReference type="Pfam" id="PF13242">
    <property type="entry name" value="Hydrolase_like"/>
    <property type="match status" value="1"/>
</dbReference>
<dbReference type="InterPro" id="IPR006357">
    <property type="entry name" value="HAD-SF_hydro_IIA"/>
</dbReference>
<feature type="active site" description="Proton donor" evidence="2">
    <location>
        <position position="18"/>
    </location>
</feature>
<dbReference type="PIRSF" id="PIRSF000915">
    <property type="entry name" value="PGP-type_phosphatase"/>
    <property type="match status" value="1"/>
</dbReference>
<dbReference type="EMBL" id="DTEN01000162">
    <property type="protein sequence ID" value="HGI74843.1"/>
    <property type="molecule type" value="Genomic_DNA"/>
</dbReference>
<dbReference type="PANTHER" id="PTHR19288:SF46">
    <property type="entry name" value="HALOACID DEHALOGENASE-LIKE HYDROLASE DOMAIN-CONTAINING PROTEIN 2"/>
    <property type="match status" value="1"/>
</dbReference>
<dbReference type="Gene3D" id="3.40.50.1000">
    <property type="entry name" value="HAD superfamily/HAD-like"/>
    <property type="match status" value="2"/>
</dbReference>
<dbReference type="Pfam" id="PF13344">
    <property type="entry name" value="Hydrolase_6"/>
    <property type="match status" value="1"/>
</dbReference>
<dbReference type="GO" id="GO:0046872">
    <property type="term" value="F:metal ion binding"/>
    <property type="evidence" value="ECO:0007669"/>
    <property type="project" value="UniProtKB-KW"/>
</dbReference>
<dbReference type="InterPro" id="IPR023214">
    <property type="entry name" value="HAD_sf"/>
</dbReference>
<evidence type="ECO:0000313" key="5">
    <source>
        <dbReference type="EMBL" id="HGI74843.1"/>
    </source>
</evidence>
<gene>
    <name evidence="5" type="ORF">ENU96_04105</name>
</gene>
<sequence length="266" mass="29605">MDHRAILQNIRNFIVDLDGVVYLLHTPIRENVDFLRFARLRGFRIAFLSNNTFLPREGYAAKLNTMGVEAKVEEIFTSAFVTAGYLQREKPGGRVYAIGEEGLKEELRRAGLKLLPRFSPRGADFVVVGLDRRFTFQKMKTGLDFLLKGAQLVGTNPDPTYPTDSGVIPGAGAIIASLERASGQRARIIGKPSPDILLFLLETLRFRREETAVIGDRIDTDVLLGKNCGVLTILVLTGVAKREEVLSSPVQPDIVVHTLQELREFL</sequence>
<feature type="binding site" evidence="4">
    <location>
        <position position="216"/>
    </location>
    <ligand>
        <name>Mg(2+)</name>
        <dbReference type="ChEBI" id="CHEBI:18420"/>
    </ligand>
</feature>
<protein>
    <submittedName>
        <fullName evidence="5">HAD-IIA family hydrolase</fullName>
    </submittedName>
</protein>
<dbReference type="GO" id="GO:0005737">
    <property type="term" value="C:cytoplasm"/>
    <property type="evidence" value="ECO:0007669"/>
    <property type="project" value="TreeGrafter"/>
</dbReference>
<evidence type="ECO:0000256" key="1">
    <source>
        <dbReference type="PIRNR" id="PIRNR000915"/>
    </source>
</evidence>
<proteinExistence type="inferred from homology"/>
<evidence type="ECO:0000256" key="3">
    <source>
        <dbReference type="PIRSR" id="PIRSR000915-2"/>
    </source>
</evidence>
<dbReference type="GO" id="GO:0016791">
    <property type="term" value="F:phosphatase activity"/>
    <property type="evidence" value="ECO:0007669"/>
    <property type="project" value="TreeGrafter"/>
</dbReference>